<comment type="caution">
    <text evidence="3">The sequence shown here is derived from an EMBL/GenBank/DDBJ whole genome shotgun (WGS) entry which is preliminary data.</text>
</comment>
<dbReference type="SMART" id="SM00044">
    <property type="entry name" value="CYCc"/>
    <property type="match status" value="1"/>
</dbReference>
<dbReference type="SMART" id="SM01080">
    <property type="entry name" value="CHASE2"/>
    <property type="match status" value="1"/>
</dbReference>
<dbReference type="InterPro" id="IPR007890">
    <property type="entry name" value="CHASE2"/>
</dbReference>
<dbReference type="InterPro" id="IPR029787">
    <property type="entry name" value="Nucleotide_cyclase"/>
</dbReference>
<proteinExistence type="predicted"/>
<dbReference type="Pfam" id="PF05226">
    <property type="entry name" value="CHASE2"/>
    <property type="match status" value="1"/>
</dbReference>
<dbReference type="GO" id="GO:0006171">
    <property type="term" value="P:cAMP biosynthetic process"/>
    <property type="evidence" value="ECO:0007669"/>
    <property type="project" value="TreeGrafter"/>
</dbReference>
<dbReference type="PANTHER" id="PTHR43081:SF1">
    <property type="entry name" value="ADENYLATE CYCLASE, TERMINAL-DIFFERENTIATION SPECIFIC"/>
    <property type="match status" value="1"/>
</dbReference>
<dbReference type="AlphaFoldDB" id="A0A2T5IYJ3"/>
<dbReference type="CDD" id="cd07302">
    <property type="entry name" value="CHD"/>
    <property type="match status" value="1"/>
</dbReference>
<dbReference type="RefSeq" id="WP_107865950.1">
    <property type="nucleotide sequence ID" value="NZ_QAON01000009.1"/>
</dbReference>
<dbReference type="PANTHER" id="PTHR43081">
    <property type="entry name" value="ADENYLATE CYCLASE, TERMINAL-DIFFERENTIATION SPECIFIC-RELATED"/>
    <property type="match status" value="1"/>
</dbReference>
<feature type="transmembrane region" description="Helical" evidence="1">
    <location>
        <begin position="12"/>
        <end position="32"/>
    </location>
</feature>
<dbReference type="OrthoDB" id="9806704at2"/>
<dbReference type="PROSITE" id="PS50125">
    <property type="entry name" value="GUANYLATE_CYCLASE_2"/>
    <property type="match status" value="1"/>
</dbReference>
<evidence type="ECO:0000259" key="2">
    <source>
        <dbReference type="PROSITE" id="PS50125"/>
    </source>
</evidence>
<evidence type="ECO:0000313" key="4">
    <source>
        <dbReference type="Proteomes" id="UP000244223"/>
    </source>
</evidence>
<organism evidence="3 4">
    <name type="scientific">Agitococcus lubricus</name>
    <dbReference type="NCBI Taxonomy" id="1077255"/>
    <lineage>
        <taxon>Bacteria</taxon>
        <taxon>Pseudomonadati</taxon>
        <taxon>Pseudomonadota</taxon>
        <taxon>Gammaproteobacteria</taxon>
        <taxon>Moraxellales</taxon>
        <taxon>Moraxellaceae</taxon>
        <taxon>Agitococcus</taxon>
    </lineage>
</organism>
<dbReference type="GO" id="GO:0035556">
    <property type="term" value="P:intracellular signal transduction"/>
    <property type="evidence" value="ECO:0007669"/>
    <property type="project" value="InterPro"/>
</dbReference>
<feature type="transmembrane region" description="Helical" evidence="1">
    <location>
        <begin position="425"/>
        <end position="447"/>
    </location>
</feature>
<name>A0A2T5IYJ3_9GAMM</name>
<feature type="transmembrane region" description="Helical" evidence="1">
    <location>
        <begin position="374"/>
        <end position="391"/>
    </location>
</feature>
<keyword evidence="1" id="KW-0812">Transmembrane</keyword>
<dbReference type="InterPro" id="IPR001054">
    <property type="entry name" value="A/G_cyclase"/>
</dbReference>
<sequence>MWGVLQQQLKQLPIWMGLVILGFFLIVDIIALNKPHSVADQSLRRLDNLVYDWRFQALPPERDSRVPIVIVDIDELSLKKEGRWPWSRSKLADLVTALERQQVKLIGFDVVFSEPELNPVTQVLTHGQVSASAQAELQQLIPQLDGDTQFANVIAKQTVLGYFLHNTGGIHAGVLPAPFMKIEDKDQKRLSINFMPDFTGLLPQLADKALGAGFVSTLPDADGVMRRSPLILRYENGLYSALSLELARQYLNAPYVKLQTVKSGNQLRIESLAIGQNTFYTDESGMALIPYKGKAGSYPYLSATDILNNPNAIPILKDAIVLVGTSALGLTDLRTTPLQTGYPGVEVHANLLDAIIQSTDSYNASYYRPDWEPGLTFIILLVSGLVFIWILPRLEPAFMLAVAGGWLAVLILTNLAAWKSAHYDLPLAILVLSTFSIAVLNIGSGFLRTNTQKRELKTLFGQYVPPAHVERMLENHHLAGLEGESRHMTVLFSDIRNFTTISEGLKATKLKQMLNEFFTPITGIIFEHNGTIDKYVGDMVMAFWNAPLLDPHHAEHAIDAALAMLHKVDELKPIFVAKGLPEVNIGVGINTGFMNVGDMGSMYRRTYTVLGDSVNLGSRLESITKFYGVKLLVGEGTYDLAPQFLYRLVDKIIVKGKREPVCVYEPVCRLEDASEGRLKRVEQYNQALAHYYSREWDAAEKILRQLHKSDPERKLYNMYLERIAELRYEVLPDDWMGVFEHRSK</sequence>
<accession>A0A2T5IYJ3</accession>
<protein>
    <submittedName>
        <fullName evidence="3">Adenylate cyclase</fullName>
    </submittedName>
</protein>
<dbReference type="Proteomes" id="UP000244223">
    <property type="component" value="Unassembled WGS sequence"/>
</dbReference>
<keyword evidence="1" id="KW-1133">Transmembrane helix</keyword>
<dbReference type="Pfam" id="PF00211">
    <property type="entry name" value="Guanylate_cyc"/>
    <property type="match status" value="1"/>
</dbReference>
<keyword evidence="4" id="KW-1185">Reference proteome</keyword>
<gene>
    <name evidence="3" type="ORF">C8N29_10956</name>
</gene>
<reference evidence="3 4" key="1">
    <citation type="submission" date="2018-04" db="EMBL/GenBank/DDBJ databases">
        <title>Genomic Encyclopedia of Archaeal and Bacterial Type Strains, Phase II (KMG-II): from individual species to whole genera.</title>
        <authorList>
            <person name="Goeker M."/>
        </authorList>
    </citation>
    <scope>NUCLEOTIDE SEQUENCE [LARGE SCALE GENOMIC DNA]</scope>
    <source>
        <strain evidence="3 4">DSM 5822</strain>
    </source>
</reference>
<evidence type="ECO:0000256" key="1">
    <source>
        <dbReference type="SAM" id="Phobius"/>
    </source>
</evidence>
<feature type="transmembrane region" description="Helical" evidence="1">
    <location>
        <begin position="397"/>
        <end position="418"/>
    </location>
</feature>
<keyword evidence="1" id="KW-0472">Membrane</keyword>
<dbReference type="Gene3D" id="3.30.70.1230">
    <property type="entry name" value="Nucleotide cyclase"/>
    <property type="match status" value="1"/>
</dbReference>
<dbReference type="InterPro" id="IPR050697">
    <property type="entry name" value="Adenylyl/Guanylyl_Cyclase_3/4"/>
</dbReference>
<dbReference type="EMBL" id="QAON01000009">
    <property type="protein sequence ID" value="PTQ89035.1"/>
    <property type="molecule type" value="Genomic_DNA"/>
</dbReference>
<dbReference type="GO" id="GO:0004016">
    <property type="term" value="F:adenylate cyclase activity"/>
    <property type="evidence" value="ECO:0007669"/>
    <property type="project" value="UniProtKB-ARBA"/>
</dbReference>
<dbReference type="SUPFAM" id="SSF55073">
    <property type="entry name" value="Nucleotide cyclase"/>
    <property type="match status" value="1"/>
</dbReference>
<evidence type="ECO:0000313" key="3">
    <source>
        <dbReference type="EMBL" id="PTQ89035.1"/>
    </source>
</evidence>
<feature type="domain" description="Guanylate cyclase" evidence="2">
    <location>
        <begin position="489"/>
        <end position="621"/>
    </location>
</feature>